<accession>A0A2V1K4P4</accession>
<dbReference type="Pfam" id="PF00881">
    <property type="entry name" value="Nitroreductase"/>
    <property type="match status" value="1"/>
</dbReference>
<dbReference type="Gene3D" id="3.40.109.10">
    <property type="entry name" value="NADH Oxidase"/>
    <property type="match status" value="1"/>
</dbReference>
<evidence type="ECO:0000256" key="3">
    <source>
        <dbReference type="ARBA" id="ARBA00022643"/>
    </source>
</evidence>
<dbReference type="InterPro" id="IPR000415">
    <property type="entry name" value="Nitroreductase-like"/>
</dbReference>
<dbReference type="Proteomes" id="UP000245283">
    <property type="component" value="Unassembled WGS sequence"/>
</dbReference>
<comment type="similarity">
    <text evidence="1 5">Belongs to the flavin oxidoreductase frp family.</text>
</comment>
<organism evidence="7 8">
    <name type="scientific">Ancrocorticia populi</name>
    <dbReference type="NCBI Taxonomy" id="2175228"/>
    <lineage>
        <taxon>Bacteria</taxon>
        <taxon>Bacillati</taxon>
        <taxon>Actinomycetota</taxon>
        <taxon>Actinomycetes</taxon>
        <taxon>Actinomycetales</taxon>
        <taxon>Actinomycetaceae</taxon>
        <taxon>Ancrocorticia</taxon>
    </lineage>
</organism>
<dbReference type="OrthoDB" id="3181400at2"/>
<protein>
    <submittedName>
        <fullName evidence="7">NADPH-dependent oxidoreductase</fullName>
    </submittedName>
</protein>
<keyword evidence="3 5" id="KW-0288">FMN</keyword>
<feature type="domain" description="Nitroreductase" evidence="6">
    <location>
        <begin position="14"/>
        <end position="166"/>
    </location>
</feature>
<evidence type="ECO:0000256" key="2">
    <source>
        <dbReference type="ARBA" id="ARBA00022630"/>
    </source>
</evidence>
<dbReference type="EMBL" id="QETB01000006">
    <property type="protein sequence ID" value="PWF24609.1"/>
    <property type="molecule type" value="Genomic_DNA"/>
</dbReference>
<comment type="caution">
    <text evidence="7">The sequence shown here is derived from an EMBL/GenBank/DDBJ whole genome shotgun (WGS) entry which is preliminary data.</text>
</comment>
<dbReference type="PIRSF" id="PIRSF005426">
    <property type="entry name" value="Frp"/>
    <property type="match status" value="1"/>
</dbReference>
<dbReference type="PANTHER" id="PTHR43425:SF2">
    <property type="entry name" value="OXYGEN-INSENSITIVE NADPH NITROREDUCTASE"/>
    <property type="match status" value="1"/>
</dbReference>
<dbReference type="GO" id="GO:0016491">
    <property type="term" value="F:oxidoreductase activity"/>
    <property type="evidence" value="ECO:0007669"/>
    <property type="project" value="UniProtKB-UniRule"/>
</dbReference>
<evidence type="ECO:0000256" key="4">
    <source>
        <dbReference type="ARBA" id="ARBA00023002"/>
    </source>
</evidence>
<dbReference type="InterPro" id="IPR029479">
    <property type="entry name" value="Nitroreductase"/>
</dbReference>
<dbReference type="RefSeq" id="WP_109094505.1">
    <property type="nucleotide sequence ID" value="NZ_CAMELQ010000009.1"/>
</dbReference>
<sequence length="253" mass="28228">MQPINSTIETQFNHRTIREFTGEPIAADTFSQLMEVARVTASSRGLQQVSIIRITDQAIKDEMAEIATQPYMARATELLVLVADTHRSQQIAKEQGVDEPFGGSMNCFMEAVTDAALTAQNIVVAAESLGLGTNYFGNVLNDVERVIELLGLPELTFPVVGLSLGYPAQSPQLKPRMDMSLRVMENGYREPESWTAALSDYDQIMRTYYDLREGGQPSDTFTKQTADKLRVENPKRTYMMRVAQAQGFNFALE</sequence>
<gene>
    <name evidence="7" type="ORF">DD236_11325</name>
</gene>
<keyword evidence="2 5" id="KW-0285">Flavoprotein</keyword>
<dbReference type="AlphaFoldDB" id="A0A2V1K4P4"/>
<keyword evidence="5" id="KW-0521">NADP</keyword>
<dbReference type="InterPro" id="IPR016446">
    <property type="entry name" value="Flavin_OxRdtase_Frp"/>
</dbReference>
<keyword evidence="8" id="KW-1185">Reference proteome</keyword>
<evidence type="ECO:0000256" key="5">
    <source>
        <dbReference type="PIRNR" id="PIRNR005426"/>
    </source>
</evidence>
<evidence type="ECO:0000313" key="7">
    <source>
        <dbReference type="EMBL" id="PWF24609.1"/>
    </source>
</evidence>
<reference evidence="8" key="1">
    <citation type="submission" date="2018-05" db="EMBL/GenBank/DDBJ databases">
        <authorList>
            <person name="Li Y."/>
        </authorList>
    </citation>
    <scope>NUCLEOTIDE SEQUENCE [LARGE SCALE GENOMIC DNA]</scope>
    <source>
        <strain evidence="8">sk1b4</strain>
    </source>
</reference>
<proteinExistence type="inferred from homology"/>
<evidence type="ECO:0000256" key="1">
    <source>
        <dbReference type="ARBA" id="ARBA00008366"/>
    </source>
</evidence>
<keyword evidence="4 5" id="KW-0560">Oxidoreductase</keyword>
<name>A0A2V1K4P4_9ACTO</name>
<dbReference type="PANTHER" id="PTHR43425">
    <property type="entry name" value="OXYGEN-INSENSITIVE NADPH NITROREDUCTASE"/>
    <property type="match status" value="1"/>
</dbReference>
<dbReference type="CDD" id="cd02146">
    <property type="entry name" value="NfsA-like"/>
    <property type="match status" value="1"/>
</dbReference>
<evidence type="ECO:0000259" key="6">
    <source>
        <dbReference type="Pfam" id="PF00881"/>
    </source>
</evidence>
<dbReference type="SUPFAM" id="SSF55469">
    <property type="entry name" value="FMN-dependent nitroreductase-like"/>
    <property type="match status" value="1"/>
</dbReference>
<evidence type="ECO:0000313" key="8">
    <source>
        <dbReference type="Proteomes" id="UP000245283"/>
    </source>
</evidence>